<accession>A0ABT8CNJ8</accession>
<proteinExistence type="predicted"/>
<dbReference type="RefSeq" id="WP_290362170.1">
    <property type="nucleotide sequence ID" value="NZ_JAUFQU010000001.1"/>
</dbReference>
<organism evidence="1 2">
    <name type="scientific">Paenimyroides ceti</name>
    <dbReference type="NCBI Taxonomy" id="395087"/>
    <lineage>
        <taxon>Bacteria</taxon>
        <taxon>Pseudomonadati</taxon>
        <taxon>Bacteroidota</taxon>
        <taxon>Flavobacteriia</taxon>
        <taxon>Flavobacteriales</taxon>
        <taxon>Flavobacteriaceae</taxon>
        <taxon>Paenimyroides</taxon>
    </lineage>
</organism>
<gene>
    <name evidence="1" type="ORF">QW060_02680</name>
</gene>
<dbReference type="EMBL" id="JAUFQU010000001">
    <property type="protein sequence ID" value="MDN3706033.1"/>
    <property type="molecule type" value="Genomic_DNA"/>
</dbReference>
<evidence type="ECO:0000313" key="1">
    <source>
        <dbReference type="EMBL" id="MDN3706033.1"/>
    </source>
</evidence>
<dbReference type="Proteomes" id="UP001242368">
    <property type="component" value="Unassembled WGS sequence"/>
</dbReference>
<protein>
    <submittedName>
        <fullName evidence="1">Uncharacterized protein</fullName>
    </submittedName>
</protein>
<evidence type="ECO:0000313" key="2">
    <source>
        <dbReference type="Proteomes" id="UP001242368"/>
    </source>
</evidence>
<sequence length="178" mass="21311">MLIGCFTACTAPKFYKEIKEIDKEQINGSKEDRKIWEIKRNYIDIDKYFLRFLKEELKDTNHIYYWCLPMMDNADFDRIDACVYDVDNNKYYYLTNNDYFSKKINIQDVSEEMVLLYYKIIYEHFTNGNCEKLKALGELGTDASTLLGTQAIYEIDLKNNIIKKCSFLEILDQNYYPY</sequence>
<reference evidence="2" key="1">
    <citation type="journal article" date="2019" name="Int. J. Syst. Evol. Microbiol.">
        <title>The Global Catalogue of Microorganisms (GCM) 10K type strain sequencing project: providing services to taxonomists for standard genome sequencing and annotation.</title>
        <authorList>
            <consortium name="The Broad Institute Genomics Platform"/>
            <consortium name="The Broad Institute Genome Sequencing Center for Infectious Disease"/>
            <person name="Wu L."/>
            <person name="Ma J."/>
        </authorList>
    </citation>
    <scope>NUCLEOTIDE SEQUENCE [LARGE SCALE GENOMIC DNA]</scope>
    <source>
        <strain evidence="2">CECT 7184</strain>
    </source>
</reference>
<keyword evidence="2" id="KW-1185">Reference proteome</keyword>
<comment type="caution">
    <text evidence="1">The sequence shown here is derived from an EMBL/GenBank/DDBJ whole genome shotgun (WGS) entry which is preliminary data.</text>
</comment>
<name>A0ABT8CNJ8_9FLAO</name>